<sequence length="378" mass="41293">MDKKKAIAAGHICLDITPAFKSKEEKSIKDLFRPGQLIAMDAAKVSLGGSVSNTGIGMKRLGADVELMGMVGNDAFGQMVLNELEKYDISPDSMIVRDGVGTSYSVILAPAGIDRIFLHCSGANDTFTLDDIDLEKVKEANLFHFGYPSLMRMMYIDGGKELVRLLKAVHELGVAVSVDMAMFEESTEAGAQDWNEVLKSVIPYIDFFVPSIEELCIMLDRDRYHEWNERAQGADVTNFLDIEKDVRPLADKLLSYGAKVILIKCGTPGIYFRTADKEQLIKIGGGIGEEIADSWSDQEAFEKSYLVEKDKVASGTGAGDTTIAAFLSAILAGKDWSDALHLATATGALCVQTYDALSGIIPLEEVQKKIDAGWEKRK</sequence>
<dbReference type="EMBL" id="CYZD01000003">
    <property type="protein sequence ID" value="CUN83356.1"/>
    <property type="molecule type" value="Genomic_DNA"/>
</dbReference>
<name>A0A174A777_9FIRM</name>
<dbReference type="EC" id="2.7.1.-" evidence="5"/>
<organism evidence="5 8">
    <name type="scientific">Blautia obeum</name>
    <dbReference type="NCBI Taxonomy" id="40520"/>
    <lineage>
        <taxon>Bacteria</taxon>
        <taxon>Bacillati</taxon>
        <taxon>Bacillota</taxon>
        <taxon>Clostridia</taxon>
        <taxon>Lachnospirales</taxon>
        <taxon>Lachnospiraceae</taxon>
        <taxon>Blautia</taxon>
    </lineage>
</organism>
<protein>
    <submittedName>
        <fullName evidence="6">Carbohydrate kinase family protein</fullName>
    </submittedName>
    <submittedName>
        <fullName evidence="5">Uncharacterized sugar kinase ydjH</fullName>
        <ecNumber evidence="5">2.7.1.-</ecNumber>
    </submittedName>
</protein>
<dbReference type="EMBL" id="QRUH01000001">
    <property type="protein sequence ID" value="RGR51257.1"/>
    <property type="molecule type" value="Genomic_DNA"/>
</dbReference>
<dbReference type="InterPro" id="IPR029056">
    <property type="entry name" value="Ribokinase-like"/>
</dbReference>
<dbReference type="Proteomes" id="UP000293506">
    <property type="component" value="Unassembled WGS sequence"/>
</dbReference>
<evidence type="ECO:0000256" key="1">
    <source>
        <dbReference type="ARBA" id="ARBA00010688"/>
    </source>
</evidence>
<accession>A0A174A777</accession>
<dbReference type="GO" id="GO:0016301">
    <property type="term" value="F:kinase activity"/>
    <property type="evidence" value="ECO:0007669"/>
    <property type="project" value="UniProtKB-KW"/>
</dbReference>
<dbReference type="InterPro" id="IPR050306">
    <property type="entry name" value="PfkB_Carbo_kinase"/>
</dbReference>
<evidence type="ECO:0000313" key="10">
    <source>
        <dbReference type="Proteomes" id="UP000293506"/>
    </source>
</evidence>
<dbReference type="PANTHER" id="PTHR43085:SF57">
    <property type="entry name" value="CARBOHYDRATE KINASE PFKB DOMAIN-CONTAINING PROTEIN"/>
    <property type="match status" value="1"/>
</dbReference>
<dbReference type="Gene3D" id="3.40.1190.20">
    <property type="match status" value="1"/>
</dbReference>
<dbReference type="SUPFAM" id="SSF53613">
    <property type="entry name" value="Ribokinase-like"/>
    <property type="match status" value="1"/>
</dbReference>
<evidence type="ECO:0000256" key="3">
    <source>
        <dbReference type="ARBA" id="ARBA00022777"/>
    </source>
</evidence>
<dbReference type="InterPro" id="IPR011611">
    <property type="entry name" value="PfkB_dom"/>
</dbReference>
<dbReference type="Proteomes" id="UP000285839">
    <property type="component" value="Unassembled WGS sequence"/>
</dbReference>
<reference evidence="7 10" key="3">
    <citation type="journal article" date="2019" name="Science, e1252229">
        <title>Invertible promoters mediate bacterial phase variation, antibiotic resistance, and host adaptation in the gut.</title>
        <authorList>
            <person name="Jiang X."/>
            <person name="Hall A.B."/>
            <person name="Arthur T.D."/>
            <person name="Plichta D.R."/>
            <person name="Covington C.T."/>
            <person name="Poyet M."/>
            <person name="Crothers J."/>
            <person name="Moses P.L."/>
            <person name="Tolonen A.C."/>
            <person name="Vlamakis H."/>
            <person name="Alm E.J."/>
            <person name="Xavier R.J."/>
        </authorList>
    </citation>
    <scope>NUCLEOTIDE SEQUENCE [LARGE SCALE GENOMIC DNA]</scope>
    <source>
        <strain evidence="10">af_0058</strain>
        <strain evidence="7">Af_0058</strain>
    </source>
</reference>
<dbReference type="AlphaFoldDB" id="A0A174A777"/>
<reference evidence="5 8" key="1">
    <citation type="submission" date="2015-09" db="EMBL/GenBank/DDBJ databases">
        <authorList>
            <consortium name="Pathogen Informatics"/>
        </authorList>
    </citation>
    <scope>NUCLEOTIDE SEQUENCE [LARGE SCALE GENOMIC DNA]</scope>
    <source>
        <strain evidence="5 8">2789STDY5608837</strain>
    </source>
</reference>
<keyword evidence="2 5" id="KW-0808">Transferase</keyword>
<evidence type="ECO:0000313" key="9">
    <source>
        <dbReference type="Proteomes" id="UP000285839"/>
    </source>
</evidence>
<evidence type="ECO:0000313" key="5">
    <source>
        <dbReference type="EMBL" id="CUN83356.1"/>
    </source>
</evidence>
<evidence type="ECO:0000259" key="4">
    <source>
        <dbReference type="Pfam" id="PF00294"/>
    </source>
</evidence>
<dbReference type="Proteomes" id="UP000095409">
    <property type="component" value="Unassembled WGS sequence"/>
</dbReference>
<proteinExistence type="inferred from homology"/>
<dbReference type="EMBL" id="RCXQ01000001">
    <property type="protein sequence ID" value="RYT68842.1"/>
    <property type="molecule type" value="Genomic_DNA"/>
</dbReference>
<keyword evidence="3 5" id="KW-0418">Kinase</keyword>
<evidence type="ECO:0000256" key="2">
    <source>
        <dbReference type="ARBA" id="ARBA00022679"/>
    </source>
</evidence>
<feature type="domain" description="Carbohydrate kinase PfkB" evidence="4">
    <location>
        <begin position="34"/>
        <end position="356"/>
    </location>
</feature>
<evidence type="ECO:0000313" key="7">
    <source>
        <dbReference type="EMBL" id="RYT68842.1"/>
    </source>
</evidence>
<evidence type="ECO:0000313" key="6">
    <source>
        <dbReference type="EMBL" id="RGR51257.1"/>
    </source>
</evidence>
<comment type="similarity">
    <text evidence="1">Belongs to the carbohydrate kinase PfkB family.</text>
</comment>
<dbReference type="Pfam" id="PF00294">
    <property type="entry name" value="PfkB"/>
    <property type="match status" value="1"/>
</dbReference>
<dbReference type="PANTHER" id="PTHR43085">
    <property type="entry name" value="HEXOKINASE FAMILY MEMBER"/>
    <property type="match status" value="1"/>
</dbReference>
<reference evidence="6 9" key="2">
    <citation type="submission" date="2018-08" db="EMBL/GenBank/DDBJ databases">
        <title>A genome reference for cultivated species of the human gut microbiota.</title>
        <authorList>
            <person name="Zou Y."/>
            <person name="Xue W."/>
            <person name="Luo G."/>
        </authorList>
    </citation>
    <scope>NUCLEOTIDE SEQUENCE [LARGE SCALE GENOMIC DNA]</scope>
    <source>
        <strain evidence="6 9">AF25-21</strain>
    </source>
</reference>
<dbReference type="RefSeq" id="WP_055065821.1">
    <property type="nucleotide sequence ID" value="NZ_CYZD01000003.1"/>
</dbReference>
<gene>
    <name evidence="5" type="primary">ydjH</name>
    <name evidence="6" type="ORF">DWY46_01195</name>
    <name evidence="7" type="ORF">EAI82_01330</name>
    <name evidence="5" type="ORF">ERS852394_00996</name>
</gene>
<evidence type="ECO:0000313" key="8">
    <source>
        <dbReference type="Proteomes" id="UP000095409"/>
    </source>
</evidence>